<evidence type="ECO:0000313" key="1">
    <source>
        <dbReference type="EMBL" id="KAI5667772.1"/>
    </source>
</evidence>
<comment type="caution">
    <text evidence="1">The sequence shown here is derived from an EMBL/GenBank/DDBJ whole genome shotgun (WGS) entry which is preliminary data.</text>
</comment>
<gene>
    <name evidence="1" type="ORF">M9H77_17625</name>
</gene>
<dbReference type="EMBL" id="CM044704">
    <property type="protein sequence ID" value="KAI5667772.1"/>
    <property type="molecule type" value="Genomic_DNA"/>
</dbReference>
<protein>
    <submittedName>
        <fullName evidence="1">Uncharacterized protein</fullName>
    </submittedName>
</protein>
<accession>A0ACC0B552</accession>
<proteinExistence type="predicted"/>
<dbReference type="Proteomes" id="UP001060085">
    <property type="component" value="Linkage Group LG04"/>
</dbReference>
<name>A0ACC0B552_CATRO</name>
<evidence type="ECO:0000313" key="2">
    <source>
        <dbReference type="Proteomes" id="UP001060085"/>
    </source>
</evidence>
<reference evidence="2" key="1">
    <citation type="journal article" date="2023" name="Nat. Plants">
        <title>Single-cell RNA sequencing provides a high-resolution roadmap for understanding the multicellular compartmentation of specialized metabolism.</title>
        <authorList>
            <person name="Sun S."/>
            <person name="Shen X."/>
            <person name="Li Y."/>
            <person name="Li Y."/>
            <person name="Wang S."/>
            <person name="Li R."/>
            <person name="Zhang H."/>
            <person name="Shen G."/>
            <person name="Guo B."/>
            <person name="Wei J."/>
            <person name="Xu J."/>
            <person name="St-Pierre B."/>
            <person name="Chen S."/>
            <person name="Sun C."/>
        </authorList>
    </citation>
    <scope>NUCLEOTIDE SEQUENCE [LARGE SCALE GENOMIC DNA]</scope>
</reference>
<sequence length="235" mass="26530">MQFLLIDDISCNFLFLTLFLEWRYCESIFFSLPNSYGITSLGKKRFSSKGHSGWRSPPNVPWGGQSQGRQQQPPDVQSGGFTQYPPYNHTPLVHPSTPQHTLENLVSKYVNSADIGMKSMKAVQRSQTASIHNMESQIRKLTRMITERPLGSLPSNMEKKLNEHAKVVTLRSGKELAKTSPMILEEEKGIGLAPEESTFPKEKEIQQKEVKKRNPNSSLIPLVILQFGFSNLNPT</sequence>
<keyword evidence="2" id="KW-1185">Reference proteome</keyword>
<organism evidence="1 2">
    <name type="scientific">Catharanthus roseus</name>
    <name type="common">Madagascar periwinkle</name>
    <name type="synonym">Vinca rosea</name>
    <dbReference type="NCBI Taxonomy" id="4058"/>
    <lineage>
        <taxon>Eukaryota</taxon>
        <taxon>Viridiplantae</taxon>
        <taxon>Streptophyta</taxon>
        <taxon>Embryophyta</taxon>
        <taxon>Tracheophyta</taxon>
        <taxon>Spermatophyta</taxon>
        <taxon>Magnoliopsida</taxon>
        <taxon>eudicotyledons</taxon>
        <taxon>Gunneridae</taxon>
        <taxon>Pentapetalae</taxon>
        <taxon>asterids</taxon>
        <taxon>lamiids</taxon>
        <taxon>Gentianales</taxon>
        <taxon>Apocynaceae</taxon>
        <taxon>Rauvolfioideae</taxon>
        <taxon>Vinceae</taxon>
        <taxon>Catharanthinae</taxon>
        <taxon>Catharanthus</taxon>
    </lineage>
</organism>